<reference evidence="2 3" key="1">
    <citation type="journal article" date="2024" name="Plant J.">
        <title>Genome sequences and population genomics reveal climatic adaptation and genomic divergence between two closely related sweetgum species.</title>
        <authorList>
            <person name="Xu W.Q."/>
            <person name="Ren C.Q."/>
            <person name="Zhang X.Y."/>
            <person name="Comes H.P."/>
            <person name="Liu X.H."/>
            <person name="Li Y.G."/>
            <person name="Kettle C.J."/>
            <person name="Jalonen R."/>
            <person name="Gaisberger H."/>
            <person name="Ma Y.Z."/>
            <person name="Qiu Y.X."/>
        </authorList>
    </citation>
    <scope>NUCLEOTIDE SEQUENCE [LARGE SCALE GENOMIC DNA]</scope>
    <source>
        <strain evidence="2">Hangzhou</strain>
    </source>
</reference>
<organism evidence="2 3">
    <name type="scientific">Liquidambar formosana</name>
    <name type="common">Formosan gum</name>
    <dbReference type="NCBI Taxonomy" id="63359"/>
    <lineage>
        <taxon>Eukaryota</taxon>
        <taxon>Viridiplantae</taxon>
        <taxon>Streptophyta</taxon>
        <taxon>Embryophyta</taxon>
        <taxon>Tracheophyta</taxon>
        <taxon>Spermatophyta</taxon>
        <taxon>Magnoliopsida</taxon>
        <taxon>eudicotyledons</taxon>
        <taxon>Gunneridae</taxon>
        <taxon>Pentapetalae</taxon>
        <taxon>Saxifragales</taxon>
        <taxon>Altingiaceae</taxon>
        <taxon>Liquidambar</taxon>
    </lineage>
</organism>
<dbReference type="EMBL" id="JBBPBK010000006">
    <property type="protein sequence ID" value="KAK9283968.1"/>
    <property type="molecule type" value="Genomic_DNA"/>
</dbReference>
<dbReference type="InterPro" id="IPR056633">
    <property type="entry name" value="DUF7731"/>
</dbReference>
<protein>
    <recommendedName>
        <fullName evidence="1">DUF7731 domain-containing protein</fullName>
    </recommendedName>
</protein>
<gene>
    <name evidence="2" type="ORF">L1049_012226</name>
</gene>
<name>A0AAP0RSF9_LIQFO</name>
<dbReference type="Proteomes" id="UP001415857">
    <property type="component" value="Unassembled WGS sequence"/>
</dbReference>
<evidence type="ECO:0000259" key="1">
    <source>
        <dbReference type="Pfam" id="PF24865"/>
    </source>
</evidence>
<sequence length="127" mass="14365">MEFQVGVMGKIMNYGQIKEVVDPTGNVNLSPFQQWRSAYECLLNTSNSCQDKYQLTEEGWVNVTLADTEEYCKWGGCAQHSRAVLMCLHLVKHDFRFIDKATVQDVNNTITQGCSSGIIFFSAGYQH</sequence>
<evidence type="ECO:0000313" key="2">
    <source>
        <dbReference type="EMBL" id="KAK9283968.1"/>
    </source>
</evidence>
<evidence type="ECO:0000313" key="3">
    <source>
        <dbReference type="Proteomes" id="UP001415857"/>
    </source>
</evidence>
<feature type="domain" description="DUF7731" evidence="1">
    <location>
        <begin position="31"/>
        <end position="117"/>
    </location>
</feature>
<comment type="caution">
    <text evidence="2">The sequence shown here is derived from an EMBL/GenBank/DDBJ whole genome shotgun (WGS) entry which is preliminary data.</text>
</comment>
<keyword evidence="3" id="KW-1185">Reference proteome</keyword>
<dbReference type="AlphaFoldDB" id="A0AAP0RSF9"/>
<dbReference type="PANTHER" id="PTHR34366:SF7">
    <property type="entry name" value="TRANSMEMBRANE PROTEIN"/>
    <property type="match status" value="1"/>
</dbReference>
<accession>A0AAP0RSF9</accession>
<proteinExistence type="predicted"/>
<dbReference type="PANTHER" id="PTHR34366">
    <property type="entry name" value="OS07G0289901 PROTEIN-RELATED"/>
    <property type="match status" value="1"/>
</dbReference>
<dbReference type="Pfam" id="PF24865">
    <property type="entry name" value="DUF7731"/>
    <property type="match status" value="1"/>
</dbReference>